<organism evidence="2 3">
    <name type="scientific">Caminibacter mediatlanticus TB-2</name>
    <dbReference type="NCBI Taxonomy" id="391592"/>
    <lineage>
        <taxon>Bacteria</taxon>
        <taxon>Pseudomonadati</taxon>
        <taxon>Campylobacterota</taxon>
        <taxon>Epsilonproteobacteria</taxon>
        <taxon>Nautiliales</taxon>
        <taxon>Nautiliaceae</taxon>
        <taxon>Caminibacter</taxon>
    </lineage>
</organism>
<dbReference type="PANTHER" id="PTHR33937">
    <property type="entry name" value="IRON-MOLYBDENUM PROTEIN-RELATED-RELATED"/>
    <property type="match status" value="1"/>
</dbReference>
<dbReference type="RefSeq" id="WP_138323380.1">
    <property type="nucleotide sequence ID" value="NZ_CP040463.1"/>
</dbReference>
<dbReference type="PANTHER" id="PTHR33937:SF2">
    <property type="entry name" value="DINITROGENASE IRON-MOLYBDENUM COFACTOR BIOSYNTHESIS DOMAIN-CONTAINING PROTEIN"/>
    <property type="match status" value="1"/>
</dbReference>
<dbReference type="InterPro" id="IPR051840">
    <property type="entry name" value="NifX/NifY_domain"/>
</dbReference>
<name>A0ABX5VB58_9BACT</name>
<sequence>MRVAFPTNNQTRVARHIGLAKGFLIIDTDTNEKFFIENPVLESLDNRVSNEEGNRGLGTGRIVPILLKEAGVDVFVANEFSDSMRLNLQREKIIPFVTDIKDIEEALEYVLKNSSESKNYTIDNEESIKCFGYRRGFGKGYGFKRGGSFGRRGCGFGMGHGRENRRGEF</sequence>
<protein>
    <submittedName>
        <fullName evidence="2">Iron-molybdenum cofactor-binding protein</fullName>
    </submittedName>
</protein>
<evidence type="ECO:0000259" key="1">
    <source>
        <dbReference type="Pfam" id="PF02579"/>
    </source>
</evidence>
<evidence type="ECO:0000313" key="3">
    <source>
        <dbReference type="Proteomes" id="UP000306825"/>
    </source>
</evidence>
<dbReference type="SUPFAM" id="SSF53146">
    <property type="entry name" value="Nitrogenase accessory factor-like"/>
    <property type="match status" value="1"/>
</dbReference>
<reference evidence="2 3" key="1">
    <citation type="submission" date="2019-05" db="EMBL/GenBank/DDBJ databases">
        <title>A comparative analysis of the Nautiliaceae.</title>
        <authorList>
            <person name="Grosche A."/>
            <person name="Smedile F."/>
            <person name="Vetriani C."/>
        </authorList>
    </citation>
    <scope>NUCLEOTIDE SEQUENCE [LARGE SCALE GENOMIC DNA]</scope>
    <source>
        <strain evidence="2 3">TB-2</strain>
    </source>
</reference>
<dbReference type="EMBL" id="CP040463">
    <property type="protein sequence ID" value="QCT94642.1"/>
    <property type="molecule type" value="Genomic_DNA"/>
</dbReference>
<dbReference type="InterPro" id="IPR003731">
    <property type="entry name" value="Di-Nase_FeMo-co_biosynth"/>
</dbReference>
<proteinExistence type="predicted"/>
<keyword evidence="3" id="KW-1185">Reference proteome</keyword>
<gene>
    <name evidence="2" type="ORF">FE773_05465</name>
</gene>
<accession>A0ABX5VB58</accession>
<dbReference type="Proteomes" id="UP000306825">
    <property type="component" value="Chromosome"/>
</dbReference>
<feature type="domain" description="Dinitrogenase iron-molybdenum cofactor biosynthesis" evidence="1">
    <location>
        <begin position="11"/>
        <end position="110"/>
    </location>
</feature>
<evidence type="ECO:0000313" key="2">
    <source>
        <dbReference type="EMBL" id="QCT94642.1"/>
    </source>
</evidence>
<dbReference type="InterPro" id="IPR036105">
    <property type="entry name" value="DiNase_FeMo-co_biosyn_sf"/>
</dbReference>
<dbReference type="CDD" id="cd00562">
    <property type="entry name" value="NifX_NifB"/>
    <property type="match status" value="1"/>
</dbReference>
<dbReference type="Pfam" id="PF02579">
    <property type="entry name" value="Nitro_FeMo-Co"/>
    <property type="match status" value="1"/>
</dbReference>
<dbReference type="Gene3D" id="3.30.420.130">
    <property type="entry name" value="Dinitrogenase iron-molybdenum cofactor biosynthesis domain"/>
    <property type="match status" value="1"/>
</dbReference>